<evidence type="ECO:0000313" key="1">
    <source>
        <dbReference type="EMBL" id="KIO07112.1"/>
    </source>
</evidence>
<dbReference type="EMBL" id="KN831961">
    <property type="protein sequence ID" value="KIO07112.1"/>
    <property type="molecule type" value="Genomic_DNA"/>
</dbReference>
<dbReference type="GO" id="GO:1990817">
    <property type="term" value="F:poly(A) RNA polymerase activity"/>
    <property type="evidence" value="ECO:0007669"/>
    <property type="project" value="InterPro"/>
</dbReference>
<protein>
    <submittedName>
        <fullName evidence="1">Uncharacterized protein</fullName>
    </submittedName>
</protein>
<dbReference type="OrthoDB" id="2618423at2759"/>
<dbReference type="STRING" id="870435.A0A0C3KBU6"/>
<dbReference type="InterPro" id="IPR045862">
    <property type="entry name" value="Trf4-like"/>
</dbReference>
<reference evidence="1 2" key="1">
    <citation type="submission" date="2014-04" db="EMBL/GenBank/DDBJ databases">
        <authorList>
            <consortium name="DOE Joint Genome Institute"/>
            <person name="Kuo A."/>
            <person name="Kohler A."/>
            <person name="Costa M.D."/>
            <person name="Nagy L.G."/>
            <person name="Floudas D."/>
            <person name="Copeland A."/>
            <person name="Barry K.W."/>
            <person name="Cichocki N."/>
            <person name="Veneault-Fourrey C."/>
            <person name="LaButti K."/>
            <person name="Lindquist E.A."/>
            <person name="Lipzen A."/>
            <person name="Lundell T."/>
            <person name="Morin E."/>
            <person name="Murat C."/>
            <person name="Sun H."/>
            <person name="Tunlid A."/>
            <person name="Henrissat B."/>
            <person name="Grigoriev I.V."/>
            <person name="Hibbett D.S."/>
            <person name="Martin F."/>
            <person name="Nordberg H.P."/>
            <person name="Cantor M.N."/>
            <person name="Hua S.X."/>
        </authorList>
    </citation>
    <scope>NUCLEOTIDE SEQUENCE [LARGE SCALE GENOMIC DNA]</scope>
    <source>
        <strain evidence="1 2">Marx 270</strain>
    </source>
</reference>
<dbReference type="SUPFAM" id="SSF81631">
    <property type="entry name" value="PAP/OAS1 substrate-binding domain"/>
    <property type="match status" value="1"/>
</dbReference>
<gene>
    <name evidence="1" type="ORF">M404DRAFT_998526</name>
</gene>
<evidence type="ECO:0000313" key="2">
    <source>
        <dbReference type="Proteomes" id="UP000054217"/>
    </source>
</evidence>
<dbReference type="Proteomes" id="UP000054217">
    <property type="component" value="Unassembled WGS sequence"/>
</dbReference>
<proteinExistence type="predicted"/>
<dbReference type="GO" id="GO:0031123">
    <property type="term" value="P:RNA 3'-end processing"/>
    <property type="evidence" value="ECO:0007669"/>
    <property type="project" value="TreeGrafter"/>
</dbReference>
<dbReference type="PANTHER" id="PTHR23092">
    <property type="entry name" value="POLY(A) RNA POLYMERASE"/>
    <property type="match status" value="1"/>
</dbReference>
<name>A0A0C3KBU6_PISTI</name>
<organism evidence="1 2">
    <name type="scientific">Pisolithus tinctorius Marx 270</name>
    <dbReference type="NCBI Taxonomy" id="870435"/>
    <lineage>
        <taxon>Eukaryota</taxon>
        <taxon>Fungi</taxon>
        <taxon>Dikarya</taxon>
        <taxon>Basidiomycota</taxon>
        <taxon>Agaricomycotina</taxon>
        <taxon>Agaricomycetes</taxon>
        <taxon>Agaricomycetidae</taxon>
        <taxon>Boletales</taxon>
        <taxon>Sclerodermatineae</taxon>
        <taxon>Pisolithaceae</taxon>
        <taxon>Pisolithus</taxon>
    </lineage>
</organism>
<dbReference type="GO" id="GO:0005730">
    <property type="term" value="C:nucleolus"/>
    <property type="evidence" value="ECO:0007669"/>
    <property type="project" value="TreeGrafter"/>
</dbReference>
<dbReference type="GO" id="GO:0003729">
    <property type="term" value="F:mRNA binding"/>
    <property type="evidence" value="ECO:0007669"/>
    <property type="project" value="TreeGrafter"/>
</dbReference>
<keyword evidence="2" id="KW-1185">Reference proteome</keyword>
<sequence>MPALRPLLMTVKVFLSQHGLNSAATGGSSSYVLAYMIIHFMQADPCGRPQSWIDDPIGSESLGYLLLDFMEHYGSKFPYETHYLHSRLGSSCRKRIYYGYRRTATANFAWNASQPKKPI</sequence>
<dbReference type="GO" id="GO:0046872">
    <property type="term" value="F:metal ion binding"/>
    <property type="evidence" value="ECO:0007669"/>
    <property type="project" value="UniProtKB-KW"/>
</dbReference>
<dbReference type="PANTHER" id="PTHR23092:SF15">
    <property type="entry name" value="INACTIVE NON-CANONICAL POLY(A) RNA POLYMERASE PROTEIN TRF4-2-RELATED"/>
    <property type="match status" value="1"/>
</dbReference>
<dbReference type="HOGENOM" id="CLU_2062419_0_0_1"/>
<dbReference type="InParanoid" id="A0A0C3KBU6"/>
<accession>A0A0C3KBU6</accession>
<reference evidence="2" key="2">
    <citation type="submission" date="2015-01" db="EMBL/GenBank/DDBJ databases">
        <title>Evolutionary Origins and Diversification of the Mycorrhizal Mutualists.</title>
        <authorList>
            <consortium name="DOE Joint Genome Institute"/>
            <consortium name="Mycorrhizal Genomics Consortium"/>
            <person name="Kohler A."/>
            <person name="Kuo A."/>
            <person name="Nagy L.G."/>
            <person name="Floudas D."/>
            <person name="Copeland A."/>
            <person name="Barry K.W."/>
            <person name="Cichocki N."/>
            <person name="Veneault-Fourrey C."/>
            <person name="LaButti K."/>
            <person name="Lindquist E.A."/>
            <person name="Lipzen A."/>
            <person name="Lundell T."/>
            <person name="Morin E."/>
            <person name="Murat C."/>
            <person name="Riley R."/>
            <person name="Ohm R."/>
            <person name="Sun H."/>
            <person name="Tunlid A."/>
            <person name="Henrissat B."/>
            <person name="Grigoriev I.V."/>
            <person name="Hibbett D.S."/>
            <person name="Martin F."/>
        </authorList>
    </citation>
    <scope>NUCLEOTIDE SEQUENCE [LARGE SCALE GENOMIC DNA]</scope>
    <source>
        <strain evidence="2">Marx 270</strain>
    </source>
</reference>
<dbReference type="AlphaFoldDB" id="A0A0C3KBU6"/>
<dbReference type="GO" id="GO:0031499">
    <property type="term" value="C:TRAMP complex"/>
    <property type="evidence" value="ECO:0007669"/>
    <property type="project" value="TreeGrafter"/>
</dbReference>
<dbReference type="Gene3D" id="1.10.1410.10">
    <property type="match status" value="1"/>
</dbReference>
<dbReference type="GO" id="GO:0043634">
    <property type="term" value="P:polyadenylation-dependent ncRNA catabolic process"/>
    <property type="evidence" value="ECO:0007669"/>
    <property type="project" value="TreeGrafter"/>
</dbReference>